<organism evidence="2 3">
    <name type="scientific">Arctia plantaginis</name>
    <name type="common">Wood tiger moth</name>
    <name type="synonym">Phalaena plantaginis</name>
    <dbReference type="NCBI Taxonomy" id="874455"/>
    <lineage>
        <taxon>Eukaryota</taxon>
        <taxon>Metazoa</taxon>
        <taxon>Ecdysozoa</taxon>
        <taxon>Arthropoda</taxon>
        <taxon>Hexapoda</taxon>
        <taxon>Insecta</taxon>
        <taxon>Pterygota</taxon>
        <taxon>Neoptera</taxon>
        <taxon>Endopterygota</taxon>
        <taxon>Lepidoptera</taxon>
        <taxon>Glossata</taxon>
        <taxon>Ditrysia</taxon>
        <taxon>Noctuoidea</taxon>
        <taxon>Erebidae</taxon>
        <taxon>Arctiinae</taxon>
        <taxon>Arctia</taxon>
    </lineage>
</organism>
<comment type="caution">
    <text evidence="2">The sequence shown here is derived from an EMBL/GenBank/DDBJ whole genome shotgun (WGS) entry which is preliminary data.</text>
</comment>
<evidence type="ECO:0000256" key="1">
    <source>
        <dbReference type="SAM" id="Phobius"/>
    </source>
</evidence>
<protein>
    <submittedName>
        <fullName evidence="2">Uncharacterized protein</fullName>
    </submittedName>
</protein>
<proteinExistence type="predicted"/>
<dbReference type="AlphaFoldDB" id="A0A8S0ZYK2"/>
<accession>A0A8S0ZYK2</accession>
<gene>
    <name evidence="2" type="ORF">APLA_LOCUS7724</name>
</gene>
<keyword evidence="1" id="KW-0472">Membrane</keyword>
<dbReference type="EMBL" id="CADEBD010000303">
    <property type="protein sequence ID" value="CAB3237208.1"/>
    <property type="molecule type" value="Genomic_DNA"/>
</dbReference>
<sequence length="73" mass="8388">MIKGNEGKDLVTAEGQFGTSYYMSHIAYLFLSFPVLSFAWFLLGHFFEVTIEGRSSQITREDCLNFTLDEPNR</sequence>
<dbReference type="OrthoDB" id="538336at2759"/>
<reference evidence="2 3" key="1">
    <citation type="submission" date="2020-04" db="EMBL/GenBank/DDBJ databases">
        <authorList>
            <person name="Wallbank WR R."/>
            <person name="Pardo Diaz C."/>
            <person name="Kozak K."/>
            <person name="Martin S."/>
            <person name="Jiggins C."/>
            <person name="Moest M."/>
            <person name="Warren A I."/>
            <person name="Byers J.R.P. K."/>
            <person name="Montejo-Kovacevich G."/>
            <person name="Yen C E."/>
        </authorList>
    </citation>
    <scope>NUCLEOTIDE SEQUENCE [LARGE SCALE GENOMIC DNA]</scope>
</reference>
<name>A0A8S0ZYK2_ARCPL</name>
<keyword evidence="1" id="KW-1133">Transmembrane helix</keyword>
<keyword evidence="1" id="KW-0812">Transmembrane</keyword>
<feature type="transmembrane region" description="Helical" evidence="1">
    <location>
        <begin position="26"/>
        <end position="47"/>
    </location>
</feature>
<evidence type="ECO:0000313" key="3">
    <source>
        <dbReference type="Proteomes" id="UP000494256"/>
    </source>
</evidence>
<evidence type="ECO:0000313" key="2">
    <source>
        <dbReference type="EMBL" id="CAB3237208.1"/>
    </source>
</evidence>
<dbReference type="Proteomes" id="UP000494256">
    <property type="component" value="Unassembled WGS sequence"/>
</dbReference>